<keyword evidence="2" id="KW-1185">Reference proteome</keyword>
<evidence type="ECO:0000313" key="1">
    <source>
        <dbReference type="EMBL" id="TGX50162.1"/>
    </source>
</evidence>
<name>A0A4V3QYF8_9SPHN</name>
<reference evidence="1 2" key="1">
    <citation type="submission" date="2019-04" db="EMBL/GenBank/DDBJ databases">
        <title>Sphingomonas psychrotolerans sp. nov., isolated from soil in the Tianshan Mountains, Xinjiang, China.</title>
        <authorList>
            <person name="Luo Y."/>
            <person name="Sheng H."/>
        </authorList>
    </citation>
    <scope>NUCLEOTIDE SEQUENCE [LARGE SCALE GENOMIC DNA]</scope>
    <source>
        <strain evidence="1 2">ZFGT-11</strain>
    </source>
</reference>
<evidence type="ECO:0000313" key="2">
    <source>
        <dbReference type="Proteomes" id="UP000306147"/>
    </source>
</evidence>
<dbReference type="AlphaFoldDB" id="A0A4V3QYF8"/>
<protein>
    <submittedName>
        <fullName evidence="1">Uncharacterized protein</fullName>
    </submittedName>
</protein>
<organism evidence="1 2">
    <name type="scientific">Sphingomonas gei</name>
    <dbReference type="NCBI Taxonomy" id="1395960"/>
    <lineage>
        <taxon>Bacteria</taxon>
        <taxon>Pseudomonadati</taxon>
        <taxon>Pseudomonadota</taxon>
        <taxon>Alphaproteobacteria</taxon>
        <taxon>Sphingomonadales</taxon>
        <taxon>Sphingomonadaceae</taxon>
        <taxon>Sphingomonas</taxon>
    </lineage>
</organism>
<accession>A0A4V3QYF8</accession>
<comment type="caution">
    <text evidence="1">The sequence shown here is derived from an EMBL/GenBank/DDBJ whole genome shotgun (WGS) entry which is preliminary data.</text>
</comment>
<sequence>MDLPHCSAGAKIVRAEGPPVKHRRDRIACVRILASGKEAMVGIFKRLFGAQNDQAGHASAMRPANGQGGMPDGMPASIEQGMEWQAADFVNAFSPAGSPIDGSKLDYSEASLELVDRVLDDFYRKEAPLPDDLHFLISAYVFEVARRAFGGRYLRGDEENPFVLVIGEKPAEVGVCVMSKVHGRALNGPEDGIPFFYAGIAPLVSAGTSATLI</sequence>
<gene>
    <name evidence="1" type="ORF">E5A73_17215</name>
</gene>
<dbReference type="Proteomes" id="UP000306147">
    <property type="component" value="Unassembled WGS sequence"/>
</dbReference>
<dbReference type="EMBL" id="SRXT01000007">
    <property type="protein sequence ID" value="TGX50162.1"/>
    <property type="molecule type" value="Genomic_DNA"/>
</dbReference>
<proteinExistence type="predicted"/>